<feature type="domain" description="Fatty acid desaturase" evidence="14">
    <location>
        <begin position="69"/>
        <end position="286"/>
    </location>
</feature>
<dbReference type="PRINTS" id="PR00075">
    <property type="entry name" value="FACDDSATRASE"/>
</dbReference>
<feature type="transmembrane region" description="Helical" evidence="13">
    <location>
        <begin position="223"/>
        <end position="242"/>
    </location>
</feature>
<keyword evidence="16" id="KW-1185">Reference proteome</keyword>
<evidence type="ECO:0000256" key="1">
    <source>
        <dbReference type="ARBA" id="ARBA00004141"/>
    </source>
</evidence>
<dbReference type="Pfam" id="PF00487">
    <property type="entry name" value="FA_desaturase"/>
    <property type="match status" value="1"/>
</dbReference>
<comment type="caution">
    <text evidence="15">The sequence shown here is derived from an EMBL/GenBank/DDBJ whole genome shotgun (WGS) entry which is preliminary data.</text>
</comment>
<dbReference type="PANTHER" id="PTHR11351">
    <property type="entry name" value="ACYL-COA DESATURASE"/>
    <property type="match status" value="1"/>
</dbReference>
<evidence type="ECO:0000256" key="2">
    <source>
        <dbReference type="ARBA" id="ARBA00008749"/>
    </source>
</evidence>
<organism evidence="15 16">
    <name type="scientific">Posidoniimonas polymericola</name>
    <dbReference type="NCBI Taxonomy" id="2528002"/>
    <lineage>
        <taxon>Bacteria</taxon>
        <taxon>Pseudomonadati</taxon>
        <taxon>Planctomycetota</taxon>
        <taxon>Planctomycetia</taxon>
        <taxon>Pirellulales</taxon>
        <taxon>Lacipirellulaceae</taxon>
        <taxon>Posidoniimonas</taxon>
    </lineage>
</organism>
<reference evidence="15 16" key="1">
    <citation type="submission" date="2019-02" db="EMBL/GenBank/DDBJ databases">
        <title>Deep-cultivation of Planctomycetes and their phenomic and genomic characterization uncovers novel biology.</title>
        <authorList>
            <person name="Wiegand S."/>
            <person name="Jogler M."/>
            <person name="Boedeker C."/>
            <person name="Pinto D."/>
            <person name="Vollmers J."/>
            <person name="Rivas-Marin E."/>
            <person name="Kohn T."/>
            <person name="Peeters S.H."/>
            <person name="Heuer A."/>
            <person name="Rast P."/>
            <person name="Oberbeckmann S."/>
            <person name="Bunk B."/>
            <person name="Jeske O."/>
            <person name="Meyerdierks A."/>
            <person name="Storesund J.E."/>
            <person name="Kallscheuer N."/>
            <person name="Luecker S."/>
            <person name="Lage O.M."/>
            <person name="Pohl T."/>
            <person name="Merkel B.J."/>
            <person name="Hornburger P."/>
            <person name="Mueller R.-W."/>
            <person name="Bruemmer F."/>
            <person name="Labrenz M."/>
            <person name="Spormann A.M."/>
            <person name="Op Den Camp H."/>
            <person name="Overmann J."/>
            <person name="Amann R."/>
            <person name="Jetten M.S.M."/>
            <person name="Mascher T."/>
            <person name="Medema M.H."/>
            <person name="Devos D.P."/>
            <person name="Kaster A.-K."/>
            <person name="Ovreas L."/>
            <person name="Rohde M."/>
            <person name="Galperin M.Y."/>
            <person name="Jogler C."/>
        </authorList>
    </citation>
    <scope>NUCLEOTIDE SEQUENCE [LARGE SCALE GENOMIC DNA]</scope>
    <source>
        <strain evidence="15 16">Pla123a</strain>
    </source>
</reference>
<dbReference type="RefSeq" id="WP_146585939.1">
    <property type="nucleotide sequence ID" value="NZ_SJPO01000003.1"/>
</dbReference>
<dbReference type="Proteomes" id="UP000318478">
    <property type="component" value="Unassembled WGS sequence"/>
</dbReference>
<feature type="transmembrane region" description="Helical" evidence="13">
    <location>
        <begin position="190"/>
        <end position="217"/>
    </location>
</feature>
<protein>
    <submittedName>
        <fullName evidence="15">Fatty acid desaturase</fullName>
    </submittedName>
</protein>
<evidence type="ECO:0000256" key="6">
    <source>
        <dbReference type="ARBA" id="ARBA00022989"/>
    </source>
</evidence>
<evidence type="ECO:0000259" key="14">
    <source>
        <dbReference type="Pfam" id="PF00487"/>
    </source>
</evidence>
<feature type="transmembrane region" description="Helical" evidence="13">
    <location>
        <begin position="50"/>
        <end position="68"/>
    </location>
</feature>
<dbReference type="CDD" id="cd03505">
    <property type="entry name" value="Delta9-FADS-like"/>
    <property type="match status" value="1"/>
</dbReference>
<feature type="transmembrane region" description="Helical" evidence="13">
    <location>
        <begin position="75"/>
        <end position="95"/>
    </location>
</feature>
<proteinExistence type="inferred from homology"/>
<keyword evidence="10 13" id="KW-0472">Membrane</keyword>
<sequence>MSVIPTDPVTAPPKSKRVKPVASAKVDELSHPSQQANTRALWSRGLDWPVVIWIIAVHSLAVMAPFYFSWQALATCVVLILMTGSLGVCMGYHRLLTHGSFKTYKPVRWLLAFLGGLSGEGSALTWVANHRKHHAFSDHDGDPHSPRHGAIWSHITWFFPNRGMKWQKEILQRYAPDIMKDKMMIVLHKLFLPTHVVCGLVLFAVGYFGTAIGLGGLNGGLSMLAWGTGIRMLYVFHVTWFVNSISHMWGYRNYETTDDSRNNWLVGLLAFGEGWHNNHHAYQRVASQGHKWWEVDPTYWMILLMEKTGLAWDVVRLKDVIRTTKPA</sequence>
<accession>A0A5C5YSS5</accession>
<evidence type="ECO:0000256" key="9">
    <source>
        <dbReference type="ARBA" id="ARBA00023098"/>
    </source>
</evidence>
<evidence type="ECO:0000256" key="7">
    <source>
        <dbReference type="ARBA" id="ARBA00023002"/>
    </source>
</evidence>
<evidence type="ECO:0000256" key="3">
    <source>
        <dbReference type="ARBA" id="ARBA00022516"/>
    </source>
</evidence>
<dbReference type="GO" id="GO:0006633">
    <property type="term" value="P:fatty acid biosynthetic process"/>
    <property type="evidence" value="ECO:0007669"/>
    <property type="project" value="UniProtKB-KW"/>
</dbReference>
<evidence type="ECO:0000256" key="5">
    <source>
        <dbReference type="ARBA" id="ARBA00022832"/>
    </source>
</evidence>
<comment type="subcellular location">
    <subcellularLocation>
        <location evidence="1">Membrane</location>
        <topology evidence="1">Multi-pass membrane protein</topology>
    </subcellularLocation>
</comment>
<keyword evidence="11" id="KW-0275">Fatty acid biosynthesis</keyword>
<keyword evidence="6 13" id="KW-1133">Transmembrane helix</keyword>
<dbReference type="OrthoDB" id="19906at2"/>
<keyword evidence="8" id="KW-0408">Iron</keyword>
<keyword evidence="3" id="KW-0444">Lipid biosynthesis</keyword>
<dbReference type="InterPro" id="IPR015876">
    <property type="entry name" value="Acyl-CoA_DS"/>
</dbReference>
<comment type="similarity">
    <text evidence="2">Belongs to the fatty acid desaturase type 2 family.</text>
</comment>
<dbReference type="PANTHER" id="PTHR11351:SF31">
    <property type="entry name" value="DESATURASE 1, ISOFORM A-RELATED"/>
    <property type="match status" value="1"/>
</dbReference>
<evidence type="ECO:0000256" key="11">
    <source>
        <dbReference type="ARBA" id="ARBA00023160"/>
    </source>
</evidence>
<name>A0A5C5YSS5_9BACT</name>
<evidence type="ECO:0000256" key="8">
    <source>
        <dbReference type="ARBA" id="ARBA00023004"/>
    </source>
</evidence>
<dbReference type="InterPro" id="IPR005804">
    <property type="entry name" value="FA_desaturase_dom"/>
</dbReference>
<keyword evidence="7" id="KW-0560">Oxidoreductase</keyword>
<evidence type="ECO:0000313" key="15">
    <source>
        <dbReference type="EMBL" id="TWT77968.1"/>
    </source>
</evidence>
<evidence type="ECO:0000313" key="16">
    <source>
        <dbReference type="Proteomes" id="UP000318478"/>
    </source>
</evidence>
<dbReference type="GO" id="GO:0016020">
    <property type="term" value="C:membrane"/>
    <property type="evidence" value="ECO:0007669"/>
    <property type="project" value="UniProtKB-SubCell"/>
</dbReference>
<keyword evidence="9" id="KW-0443">Lipid metabolism</keyword>
<keyword evidence="4 13" id="KW-0812">Transmembrane</keyword>
<dbReference type="AlphaFoldDB" id="A0A5C5YSS5"/>
<evidence type="ECO:0000256" key="10">
    <source>
        <dbReference type="ARBA" id="ARBA00023136"/>
    </source>
</evidence>
<evidence type="ECO:0000256" key="12">
    <source>
        <dbReference type="SAM" id="MobiDB-lite"/>
    </source>
</evidence>
<dbReference type="EMBL" id="SJPO01000003">
    <property type="protein sequence ID" value="TWT77968.1"/>
    <property type="molecule type" value="Genomic_DNA"/>
</dbReference>
<feature type="transmembrane region" description="Helical" evidence="13">
    <location>
        <begin position="107"/>
        <end position="128"/>
    </location>
</feature>
<evidence type="ECO:0000256" key="13">
    <source>
        <dbReference type="SAM" id="Phobius"/>
    </source>
</evidence>
<evidence type="ECO:0000256" key="4">
    <source>
        <dbReference type="ARBA" id="ARBA00022692"/>
    </source>
</evidence>
<feature type="region of interest" description="Disordered" evidence="12">
    <location>
        <begin position="1"/>
        <end position="31"/>
    </location>
</feature>
<keyword evidence="5" id="KW-0276">Fatty acid metabolism</keyword>
<gene>
    <name evidence="15" type="ORF">Pla123a_17670</name>
</gene>
<dbReference type="GO" id="GO:0016717">
    <property type="term" value="F:oxidoreductase activity, acting on paired donors, with oxidation of a pair of donors resulting in the reduction of molecular oxygen to two molecules of water"/>
    <property type="evidence" value="ECO:0007669"/>
    <property type="project" value="InterPro"/>
</dbReference>